<dbReference type="NCBIfam" id="NF038402">
    <property type="entry name" value="TroA_like"/>
    <property type="match status" value="1"/>
</dbReference>
<dbReference type="SUPFAM" id="SSF53807">
    <property type="entry name" value="Helical backbone' metal receptor"/>
    <property type="match status" value="1"/>
</dbReference>
<keyword evidence="5" id="KW-1185">Reference proteome</keyword>
<dbReference type="Pfam" id="PF01497">
    <property type="entry name" value="Peripla_BP_2"/>
    <property type="match status" value="1"/>
</dbReference>
<dbReference type="PANTHER" id="PTHR30535:SF34">
    <property type="entry name" value="MOLYBDATE-BINDING PROTEIN MOLA"/>
    <property type="match status" value="1"/>
</dbReference>
<evidence type="ECO:0000256" key="2">
    <source>
        <dbReference type="SAM" id="SignalP"/>
    </source>
</evidence>
<dbReference type="InterPro" id="IPR054828">
    <property type="entry name" value="Vit_B12_bind_prot"/>
</dbReference>
<feature type="signal peptide" evidence="2">
    <location>
        <begin position="1"/>
        <end position="20"/>
    </location>
</feature>
<dbReference type="Proteomes" id="UP001239019">
    <property type="component" value="Unassembled WGS sequence"/>
</dbReference>
<accession>A0ABU0WAE4</accession>
<name>A0ABU0WAE4_9GAMM</name>
<feature type="chain" id="PRO_5046235089" evidence="2">
    <location>
        <begin position="21"/>
        <end position="298"/>
    </location>
</feature>
<reference evidence="4 5" key="1">
    <citation type="submission" date="2023-08" db="EMBL/GenBank/DDBJ databases">
        <title>Whole-genome sequencing of halo(alkali)philic microorganisms from hypersaline lakes.</title>
        <authorList>
            <person name="Sorokin D.Y."/>
            <person name="Abbas B."/>
            <person name="Merkel A.Y."/>
        </authorList>
    </citation>
    <scope>NUCLEOTIDE SEQUENCE [LARGE SCALE GENOMIC DNA]</scope>
    <source>
        <strain evidence="4 5">AB-CW4</strain>
    </source>
</reference>
<dbReference type="InterPro" id="IPR050902">
    <property type="entry name" value="ABC_Transporter_SBP"/>
</dbReference>
<comment type="caution">
    <text evidence="4">The sequence shown here is derived from an EMBL/GenBank/DDBJ whole genome shotgun (WGS) entry which is preliminary data.</text>
</comment>
<dbReference type="EMBL" id="JAVDDT010000010">
    <property type="protein sequence ID" value="MDQ2070738.1"/>
    <property type="molecule type" value="Genomic_DNA"/>
</dbReference>
<dbReference type="RefSeq" id="WP_306729234.1">
    <property type="nucleotide sequence ID" value="NZ_JAVDDT010000010.1"/>
</dbReference>
<dbReference type="PANTHER" id="PTHR30535">
    <property type="entry name" value="VITAMIN B12-BINDING PROTEIN"/>
    <property type="match status" value="1"/>
</dbReference>
<evidence type="ECO:0000259" key="3">
    <source>
        <dbReference type="PROSITE" id="PS50983"/>
    </source>
</evidence>
<feature type="domain" description="Fe/B12 periplasmic-binding" evidence="3">
    <location>
        <begin position="46"/>
        <end position="295"/>
    </location>
</feature>
<dbReference type="Gene3D" id="3.40.50.1980">
    <property type="entry name" value="Nitrogenase molybdenum iron protein domain"/>
    <property type="match status" value="2"/>
</dbReference>
<protein>
    <submittedName>
        <fullName evidence="4">Cobalamin-binding protein</fullName>
    </submittedName>
</protein>
<organism evidence="4 5">
    <name type="scientific">Natronospira bacteriovora</name>
    <dbReference type="NCBI Taxonomy" id="3069753"/>
    <lineage>
        <taxon>Bacteria</taxon>
        <taxon>Pseudomonadati</taxon>
        <taxon>Pseudomonadota</taxon>
        <taxon>Gammaproteobacteria</taxon>
        <taxon>Natronospirales</taxon>
        <taxon>Natronospiraceae</taxon>
        <taxon>Natronospira</taxon>
    </lineage>
</organism>
<gene>
    <name evidence="4" type="ORF">RBH19_12730</name>
</gene>
<evidence type="ECO:0000313" key="4">
    <source>
        <dbReference type="EMBL" id="MDQ2070738.1"/>
    </source>
</evidence>
<dbReference type="PROSITE" id="PS50983">
    <property type="entry name" value="FE_B12_PBP"/>
    <property type="match status" value="1"/>
</dbReference>
<proteinExistence type="predicted"/>
<sequence length="298" mass="33310">MTRVFLIAATALLCLLPARGLSVESPALCVQDDLKRLVCLDAPAERIVSLSPGITELLFAAGAGSKIVGTSSYSDYPEAAREIRRIGSHNRVDVERLLALRPDLVLAWISGNPSEQVERLESLGLTVYWGEERDFEDIAHTLERYGQLAGTQTVARQVAAEFLAEIEALRQRHGEADTVSYFYQIWDDPLMTVNDEHLISQAAAVCGGKNVFGELPRLTPRVDRESVLARDPEVIVTAGMGEDDPSWLEPWRGYRDLRAVRQDNLLFIPPSSIQRATPRMVDGMRRLCEKLEQARERR</sequence>
<dbReference type="CDD" id="cd01144">
    <property type="entry name" value="BtuF"/>
    <property type="match status" value="1"/>
</dbReference>
<dbReference type="InterPro" id="IPR002491">
    <property type="entry name" value="ABC_transptr_periplasmic_BD"/>
</dbReference>
<keyword evidence="1 2" id="KW-0732">Signal</keyword>
<evidence type="ECO:0000313" key="5">
    <source>
        <dbReference type="Proteomes" id="UP001239019"/>
    </source>
</evidence>
<evidence type="ECO:0000256" key="1">
    <source>
        <dbReference type="ARBA" id="ARBA00022729"/>
    </source>
</evidence>